<organism evidence="1">
    <name type="scientific">marine sediment metagenome</name>
    <dbReference type="NCBI Taxonomy" id="412755"/>
    <lineage>
        <taxon>unclassified sequences</taxon>
        <taxon>metagenomes</taxon>
        <taxon>ecological metagenomes</taxon>
    </lineage>
</organism>
<proteinExistence type="predicted"/>
<sequence>MIQQLKFWIAYHLHDHTKLCWYSLVTWALGW</sequence>
<name>A0A0F8XG00_9ZZZZ</name>
<protein>
    <submittedName>
        <fullName evidence="1">Uncharacterized protein</fullName>
    </submittedName>
</protein>
<gene>
    <name evidence="1" type="ORF">LCGC14_2950300</name>
</gene>
<accession>A0A0F8XG00</accession>
<dbReference type="AlphaFoldDB" id="A0A0F8XG00"/>
<reference evidence="1" key="1">
    <citation type="journal article" date="2015" name="Nature">
        <title>Complex archaea that bridge the gap between prokaryotes and eukaryotes.</title>
        <authorList>
            <person name="Spang A."/>
            <person name="Saw J.H."/>
            <person name="Jorgensen S.L."/>
            <person name="Zaremba-Niedzwiedzka K."/>
            <person name="Martijn J."/>
            <person name="Lind A.E."/>
            <person name="van Eijk R."/>
            <person name="Schleper C."/>
            <person name="Guy L."/>
            <person name="Ettema T.J."/>
        </authorList>
    </citation>
    <scope>NUCLEOTIDE SEQUENCE</scope>
</reference>
<comment type="caution">
    <text evidence="1">The sequence shown here is derived from an EMBL/GenBank/DDBJ whole genome shotgun (WGS) entry which is preliminary data.</text>
</comment>
<evidence type="ECO:0000313" key="1">
    <source>
        <dbReference type="EMBL" id="KKK67813.1"/>
    </source>
</evidence>
<dbReference type="EMBL" id="LAZR01059426">
    <property type="protein sequence ID" value="KKK67813.1"/>
    <property type="molecule type" value="Genomic_DNA"/>
</dbReference>
<feature type="non-terminal residue" evidence="1">
    <location>
        <position position="31"/>
    </location>
</feature>